<dbReference type="GO" id="GO:0030288">
    <property type="term" value="C:outer membrane-bounded periplasmic space"/>
    <property type="evidence" value="ECO:0007669"/>
    <property type="project" value="TreeGrafter"/>
</dbReference>
<dbReference type="PANTHER" id="PTHR30006">
    <property type="entry name" value="THIAMINE-BINDING PERIPLASMIC PROTEIN-RELATED"/>
    <property type="match status" value="1"/>
</dbReference>
<evidence type="ECO:0000313" key="3">
    <source>
        <dbReference type="EMBL" id="ABR75070.1"/>
    </source>
</evidence>
<feature type="binding site" evidence="2">
    <location>
        <position position="221"/>
    </location>
    <ligand>
        <name>Fe cation</name>
        <dbReference type="ChEBI" id="CHEBI:24875"/>
    </ligand>
</feature>
<evidence type="ECO:0000256" key="2">
    <source>
        <dbReference type="PIRSR" id="PIRSR002825-1"/>
    </source>
</evidence>
<dbReference type="GO" id="GO:0046872">
    <property type="term" value="F:metal ion binding"/>
    <property type="evidence" value="ECO:0007669"/>
    <property type="project" value="UniProtKB-KW"/>
</dbReference>
<dbReference type="SUPFAM" id="SSF53850">
    <property type="entry name" value="Periplasmic binding protein-like II"/>
    <property type="match status" value="1"/>
</dbReference>
<keyword evidence="2" id="KW-0479">Metal-binding</keyword>
<dbReference type="eggNOG" id="COG1840">
    <property type="taxonomic scope" value="Bacteria"/>
</dbReference>
<sequence length="331" mass="36227">MNKKISSLIMALGLGVTVAGFASANEKLIVYTSMKESLIGALKTKFTEKHPEVEMDYQSAGAGKLMAKIAAEKESGQIMADIIWTSEVPDFFRMKETGMLEPYVSKEVDNIVNPIPDFDGSFTPIRLGTLGIAYNTRFVKNPPSEWQWSDILAKEYKGAFGIANPALSGTSYMSVALLKSTFGWEFFEKIKENKGKVGKGSGQVVDDTASGDLLASLAVDYITNDKIKKGAQLKLVYPKEMLVIPSPAAIFKGTKNLSAAQKFVDFLLSEDAQKIVSNEGTLPVRKGVAVMDGMPTVEDAIQRAIPIDYNAILSEKEETVKKFTQILQNRN</sequence>
<dbReference type="HOGENOM" id="CLU_026974_0_0_6"/>
<keyword evidence="4" id="KW-1185">Reference proteome</keyword>
<keyword evidence="1" id="KW-0732">Signal</keyword>
<dbReference type="GO" id="GO:0015888">
    <property type="term" value="P:thiamine transport"/>
    <property type="evidence" value="ECO:0007669"/>
    <property type="project" value="TreeGrafter"/>
</dbReference>
<proteinExistence type="predicted"/>
<dbReference type="CDD" id="cd13547">
    <property type="entry name" value="PBP2_Fbp_like_2"/>
    <property type="match status" value="1"/>
</dbReference>
<dbReference type="PIRSF" id="PIRSF002825">
    <property type="entry name" value="CfbpA"/>
    <property type="match status" value="1"/>
</dbReference>
<evidence type="ECO:0000313" key="4">
    <source>
        <dbReference type="Proteomes" id="UP000001114"/>
    </source>
</evidence>
<protein>
    <submittedName>
        <fullName evidence="3">Extracellular solute-binding protein family 1</fullName>
    </submittedName>
</protein>
<dbReference type="KEGG" id="asu:Asuc_1718"/>
<dbReference type="GO" id="GO:0030975">
    <property type="term" value="F:thiamine binding"/>
    <property type="evidence" value="ECO:0007669"/>
    <property type="project" value="TreeGrafter"/>
</dbReference>
<name>A6VQ23_ACTSZ</name>
<dbReference type="Gene3D" id="3.40.190.10">
    <property type="entry name" value="Periplasmic binding protein-like II"/>
    <property type="match status" value="2"/>
</dbReference>
<dbReference type="EMBL" id="CP000746">
    <property type="protein sequence ID" value="ABR75070.1"/>
    <property type="molecule type" value="Genomic_DNA"/>
</dbReference>
<dbReference type="Pfam" id="PF13343">
    <property type="entry name" value="SBP_bac_6"/>
    <property type="match status" value="1"/>
</dbReference>
<keyword evidence="2" id="KW-0408">Iron</keyword>
<dbReference type="InterPro" id="IPR026045">
    <property type="entry name" value="Ferric-bd"/>
</dbReference>
<accession>A6VQ23</accession>
<dbReference type="OrthoDB" id="305758at2"/>
<evidence type="ECO:0000256" key="1">
    <source>
        <dbReference type="ARBA" id="ARBA00022729"/>
    </source>
</evidence>
<dbReference type="STRING" id="339671.Asuc_1718"/>
<dbReference type="Proteomes" id="UP000001114">
    <property type="component" value="Chromosome"/>
</dbReference>
<reference evidence="4" key="1">
    <citation type="journal article" date="2010" name="BMC Genomics">
        <title>A genomic perspective on the potential of Actinobacillus succinogenes for industrial succinate production.</title>
        <authorList>
            <person name="McKinlay J.B."/>
            <person name="Laivenieks M."/>
            <person name="Schindler B.D."/>
            <person name="McKinlay A.A."/>
            <person name="Siddaramappa S."/>
            <person name="Challacombe J.F."/>
            <person name="Lowry S.R."/>
            <person name="Clum A."/>
            <person name="Lapidus A.L."/>
            <person name="Burkhart K.B."/>
            <person name="Harkins V."/>
            <person name="Vieille C."/>
        </authorList>
    </citation>
    <scope>NUCLEOTIDE SEQUENCE [LARGE SCALE GENOMIC DNA]</scope>
    <source>
        <strain evidence="4">ATCC 55618 / DSM 22257 / CCUG 43843 / 130Z</strain>
    </source>
</reference>
<dbReference type="RefSeq" id="WP_012073447.1">
    <property type="nucleotide sequence ID" value="NC_009655.1"/>
</dbReference>
<dbReference type="GO" id="GO:0030976">
    <property type="term" value="F:thiamine pyrophosphate binding"/>
    <property type="evidence" value="ECO:0007669"/>
    <property type="project" value="TreeGrafter"/>
</dbReference>
<dbReference type="PANTHER" id="PTHR30006:SF2">
    <property type="entry name" value="ABC TRANSPORTER SUBSTRATE-BINDING PROTEIN"/>
    <property type="match status" value="1"/>
</dbReference>
<organism evidence="3 4">
    <name type="scientific">Actinobacillus succinogenes (strain ATCC 55618 / DSM 22257 / CCUG 43843 / 130Z)</name>
    <dbReference type="NCBI Taxonomy" id="339671"/>
    <lineage>
        <taxon>Bacteria</taxon>
        <taxon>Pseudomonadati</taxon>
        <taxon>Pseudomonadota</taxon>
        <taxon>Gammaproteobacteria</taxon>
        <taxon>Pasteurellales</taxon>
        <taxon>Pasteurellaceae</taxon>
        <taxon>Actinobacillus</taxon>
    </lineage>
</organism>
<gene>
    <name evidence="3" type="ordered locus">Asuc_1718</name>
</gene>
<dbReference type="AlphaFoldDB" id="A6VQ23"/>